<name>A0A1A9UM51_GLOAU</name>
<dbReference type="Proteomes" id="UP000078200">
    <property type="component" value="Unassembled WGS sequence"/>
</dbReference>
<accession>A0A1A9UM51</accession>
<dbReference type="VEuPathDB" id="VectorBase:GAUT008999"/>
<reference evidence="1" key="1">
    <citation type="submission" date="2020-05" db="UniProtKB">
        <authorList>
            <consortium name="EnsemblMetazoa"/>
        </authorList>
    </citation>
    <scope>IDENTIFICATION</scope>
    <source>
        <strain evidence="1">TTRI</strain>
    </source>
</reference>
<dbReference type="AlphaFoldDB" id="A0A1A9UM51"/>
<evidence type="ECO:0000313" key="1">
    <source>
        <dbReference type="EnsemblMetazoa" id="GAUT008999-PA"/>
    </source>
</evidence>
<protein>
    <submittedName>
        <fullName evidence="1">Uncharacterized protein</fullName>
    </submittedName>
</protein>
<sequence>MSKLLISASVGRYVKRCLHSIFYKIKVTIIWGAGEMGRHLSMYGKVNNEVGEIVPYDIVDYNDVSRNLMDIDKKPEIKCYKQEEKLLLSLKCSNLVLIVGVQTHSIIADDASVQ</sequence>
<organism evidence="1 2">
    <name type="scientific">Glossina austeni</name>
    <name type="common">Savannah tsetse fly</name>
    <dbReference type="NCBI Taxonomy" id="7395"/>
    <lineage>
        <taxon>Eukaryota</taxon>
        <taxon>Metazoa</taxon>
        <taxon>Ecdysozoa</taxon>
        <taxon>Arthropoda</taxon>
        <taxon>Hexapoda</taxon>
        <taxon>Insecta</taxon>
        <taxon>Pterygota</taxon>
        <taxon>Neoptera</taxon>
        <taxon>Endopterygota</taxon>
        <taxon>Diptera</taxon>
        <taxon>Brachycera</taxon>
        <taxon>Muscomorpha</taxon>
        <taxon>Hippoboscoidea</taxon>
        <taxon>Glossinidae</taxon>
        <taxon>Glossina</taxon>
    </lineage>
</organism>
<dbReference type="EnsemblMetazoa" id="GAUT008999-RA">
    <property type="protein sequence ID" value="GAUT008999-PA"/>
    <property type="gene ID" value="GAUT008999"/>
</dbReference>
<proteinExistence type="predicted"/>
<dbReference type="Gene3D" id="3.40.50.720">
    <property type="entry name" value="NAD(P)-binding Rossmann-like Domain"/>
    <property type="match status" value="1"/>
</dbReference>
<evidence type="ECO:0000313" key="2">
    <source>
        <dbReference type="Proteomes" id="UP000078200"/>
    </source>
</evidence>
<keyword evidence="2" id="KW-1185">Reference proteome</keyword>